<dbReference type="Gene3D" id="6.10.180.30">
    <property type="match status" value="1"/>
</dbReference>
<evidence type="ECO:0000313" key="1">
    <source>
        <dbReference type="EMBL" id="MEU1956797.1"/>
    </source>
</evidence>
<dbReference type="EMBL" id="JBEYBF010000045">
    <property type="protein sequence ID" value="MEU1956797.1"/>
    <property type="molecule type" value="Genomic_DNA"/>
</dbReference>
<evidence type="ECO:0008006" key="3">
    <source>
        <dbReference type="Google" id="ProtNLM"/>
    </source>
</evidence>
<accession>A0ABV2X0X2</accession>
<keyword evidence="2" id="KW-1185">Reference proteome</keyword>
<comment type="caution">
    <text evidence="1">The sequence shown here is derived from an EMBL/GenBank/DDBJ whole genome shotgun (WGS) entry which is preliminary data.</text>
</comment>
<organism evidence="1 2">
    <name type="scientific">Nocardia rhamnosiphila</name>
    <dbReference type="NCBI Taxonomy" id="426716"/>
    <lineage>
        <taxon>Bacteria</taxon>
        <taxon>Bacillati</taxon>
        <taxon>Actinomycetota</taxon>
        <taxon>Actinomycetes</taxon>
        <taxon>Mycobacteriales</taxon>
        <taxon>Nocardiaceae</taxon>
        <taxon>Nocardia</taxon>
    </lineage>
</organism>
<reference evidence="1 2" key="1">
    <citation type="submission" date="2024-06" db="EMBL/GenBank/DDBJ databases">
        <title>The Natural Products Discovery Center: Release of the First 8490 Sequenced Strains for Exploring Actinobacteria Biosynthetic Diversity.</title>
        <authorList>
            <person name="Kalkreuter E."/>
            <person name="Kautsar S.A."/>
            <person name="Yang D."/>
            <person name="Bader C.D."/>
            <person name="Teijaro C.N."/>
            <person name="Fluegel L."/>
            <person name="Davis C.M."/>
            <person name="Simpson J.R."/>
            <person name="Lauterbach L."/>
            <person name="Steele A.D."/>
            <person name="Gui C."/>
            <person name="Meng S."/>
            <person name="Li G."/>
            <person name="Viehrig K."/>
            <person name="Ye F."/>
            <person name="Su P."/>
            <person name="Kiefer A.F."/>
            <person name="Nichols A."/>
            <person name="Cepeda A.J."/>
            <person name="Yan W."/>
            <person name="Fan B."/>
            <person name="Jiang Y."/>
            <person name="Adhikari A."/>
            <person name="Zheng C.-J."/>
            <person name="Schuster L."/>
            <person name="Cowan T.M."/>
            <person name="Smanski M.J."/>
            <person name="Chevrette M.G."/>
            <person name="De Carvalho L.P.S."/>
            <person name="Shen B."/>
        </authorList>
    </citation>
    <scope>NUCLEOTIDE SEQUENCE [LARGE SCALE GENOMIC DNA]</scope>
    <source>
        <strain evidence="1 2">NPDC019708</strain>
    </source>
</reference>
<proteinExistence type="predicted"/>
<name>A0ABV2X0X2_9NOCA</name>
<protein>
    <recommendedName>
        <fullName evidence="3">Centromere-binding protein ParB C-terminal domain-containing protein</fullName>
    </recommendedName>
</protein>
<evidence type="ECO:0000313" key="2">
    <source>
        <dbReference type="Proteomes" id="UP001550628"/>
    </source>
</evidence>
<dbReference type="RefSeq" id="WP_356959876.1">
    <property type="nucleotide sequence ID" value="NZ_JBEYBD010000037.1"/>
</dbReference>
<dbReference type="Proteomes" id="UP001550628">
    <property type="component" value="Unassembled WGS sequence"/>
</dbReference>
<sequence>MLLSLPAELQERMESVIAYTYPHTGVRTQQAFIRAAIAQACADHEDRYNDGEPWPAIPKPQ</sequence>
<gene>
    <name evidence="1" type="ORF">ABZ510_33720</name>
</gene>